<keyword evidence="2 4" id="KW-0810">Translation regulation</keyword>
<evidence type="ECO:0000313" key="6">
    <source>
        <dbReference type="EMBL" id="AIF06091.1"/>
    </source>
</evidence>
<dbReference type="InterPro" id="IPR001950">
    <property type="entry name" value="SUI1"/>
</dbReference>
<dbReference type="GO" id="GO:0006417">
    <property type="term" value="P:regulation of translation"/>
    <property type="evidence" value="ECO:0007669"/>
    <property type="project" value="UniProtKB-KW"/>
</dbReference>
<reference evidence="6" key="1">
    <citation type="journal article" date="2014" name="Genome Biol. Evol.">
        <title>Pangenome evidence for extensive interdomain horizontal transfer affecting lineage core and shell genes in uncultured planktonic thaumarchaeota and euryarchaeota.</title>
        <authorList>
            <person name="Deschamps P."/>
            <person name="Zivanovic Y."/>
            <person name="Moreira D."/>
            <person name="Rodriguez-Valera F."/>
            <person name="Lopez-Garcia P."/>
        </authorList>
    </citation>
    <scope>NUCLEOTIDE SEQUENCE</scope>
</reference>
<dbReference type="NCBIfam" id="NF002096">
    <property type="entry name" value="PRK00939.1"/>
    <property type="match status" value="1"/>
</dbReference>
<dbReference type="PANTHER" id="PTHR12789:SF0">
    <property type="entry name" value="DENSITY-REGULATED PROTEIN"/>
    <property type="match status" value="1"/>
</dbReference>
<dbReference type="GO" id="GO:0003743">
    <property type="term" value="F:translation initiation factor activity"/>
    <property type="evidence" value="ECO:0007669"/>
    <property type="project" value="UniProtKB-UniRule"/>
</dbReference>
<dbReference type="CDD" id="cd11567">
    <property type="entry name" value="YciH_like"/>
    <property type="match status" value="1"/>
</dbReference>
<dbReference type="EMBL" id="KF900759">
    <property type="protein sequence ID" value="AIF06091.1"/>
    <property type="molecule type" value="Genomic_DNA"/>
</dbReference>
<evidence type="ECO:0000256" key="4">
    <source>
        <dbReference type="PIRNR" id="PIRNR037511"/>
    </source>
</evidence>
<dbReference type="SUPFAM" id="SSF55159">
    <property type="entry name" value="eIF1-like"/>
    <property type="match status" value="1"/>
</dbReference>
<accession>A0A075GQ41</accession>
<dbReference type="PIRSF" id="PIRSF037511">
    <property type="entry name" value="Transl_init_SUI1_pro"/>
    <property type="match status" value="1"/>
</dbReference>
<dbReference type="GO" id="GO:0001731">
    <property type="term" value="P:formation of translation preinitiation complex"/>
    <property type="evidence" value="ECO:0007669"/>
    <property type="project" value="UniProtKB-UniRule"/>
</dbReference>
<keyword evidence="6" id="KW-0396">Initiation factor</keyword>
<gene>
    <name evidence="6" type="primary">SUI1</name>
</gene>
<comment type="similarity">
    <text evidence="1 4">Belongs to the SUI1 family.</text>
</comment>
<evidence type="ECO:0000256" key="1">
    <source>
        <dbReference type="ARBA" id="ARBA00005422"/>
    </source>
</evidence>
<proteinExistence type="inferred from homology"/>
<dbReference type="AlphaFoldDB" id="A0A075GQ41"/>
<evidence type="ECO:0000256" key="3">
    <source>
        <dbReference type="ARBA" id="ARBA00022917"/>
    </source>
</evidence>
<dbReference type="GO" id="GO:0003729">
    <property type="term" value="F:mRNA binding"/>
    <property type="evidence" value="ECO:0007669"/>
    <property type="project" value="TreeGrafter"/>
</dbReference>
<name>A0A075GQ41_9EURY</name>
<dbReference type="Pfam" id="PF01253">
    <property type="entry name" value="SUI1"/>
    <property type="match status" value="1"/>
</dbReference>
<feature type="domain" description="SUI1" evidence="5">
    <location>
        <begin position="27"/>
        <end position="92"/>
    </location>
</feature>
<dbReference type="GO" id="GO:0002188">
    <property type="term" value="P:translation reinitiation"/>
    <property type="evidence" value="ECO:0007669"/>
    <property type="project" value="UniProtKB-UniRule"/>
</dbReference>
<organism evidence="6">
    <name type="scientific">uncultured marine group II/III euryarchaeote KM3_18_H05</name>
    <dbReference type="NCBI Taxonomy" id="1457957"/>
    <lineage>
        <taxon>Archaea</taxon>
        <taxon>Methanobacteriati</taxon>
        <taxon>Methanobacteriota</taxon>
        <taxon>environmental samples</taxon>
    </lineage>
</organism>
<evidence type="ECO:0000256" key="2">
    <source>
        <dbReference type="ARBA" id="ARBA00022845"/>
    </source>
</evidence>
<protein>
    <recommendedName>
        <fullName evidence="4">Protein translation factor SUI1 homolog</fullName>
    </recommendedName>
</protein>
<dbReference type="InterPro" id="IPR036877">
    <property type="entry name" value="SUI1_dom_sf"/>
</dbReference>
<dbReference type="Gene3D" id="3.30.780.10">
    <property type="entry name" value="SUI1-like domain"/>
    <property type="match status" value="1"/>
</dbReference>
<evidence type="ECO:0000259" key="5">
    <source>
        <dbReference type="PROSITE" id="PS50296"/>
    </source>
</evidence>
<dbReference type="PANTHER" id="PTHR12789">
    <property type="entry name" value="DENSITY-REGULATED PROTEIN HOMOLOG"/>
    <property type="match status" value="1"/>
</dbReference>
<sequence>MADICSTCALPVEICVCEDIAREQQEIRVRIEKRRYGKLMTVLEGLGSDIDIPDLLKTLKTKCATGGTYKDGAIELQGNHTRNVKVILGDMGFPVGDA</sequence>
<dbReference type="InterPro" id="IPR005872">
    <property type="entry name" value="SUI1_arc_bac"/>
</dbReference>
<dbReference type="PROSITE" id="PS50296">
    <property type="entry name" value="SUI1"/>
    <property type="match status" value="1"/>
</dbReference>
<keyword evidence="3 4" id="KW-0648">Protein biosynthesis</keyword>
<dbReference type="InterPro" id="IPR050318">
    <property type="entry name" value="DENR/SUI1_TIF"/>
</dbReference>